<evidence type="ECO:0000313" key="1">
    <source>
        <dbReference type="EMBL" id="MCZ6159123.1"/>
    </source>
</evidence>
<protein>
    <submittedName>
        <fullName evidence="1">Uncharacterized protein</fullName>
    </submittedName>
</protein>
<dbReference type="RefSeq" id="WP_269484247.1">
    <property type="nucleotide sequence ID" value="NZ_JAPXGO010000001.1"/>
</dbReference>
<comment type="caution">
    <text evidence="1">The sequence shown here is derived from an EMBL/GenBank/DDBJ whole genome shotgun (WGS) entry which is preliminary data.</text>
</comment>
<dbReference type="AlphaFoldDB" id="A0A9Q4KGA2"/>
<evidence type="ECO:0000313" key="2">
    <source>
        <dbReference type="Proteomes" id="UP001075225"/>
    </source>
</evidence>
<organism evidence="1 2">
    <name type="scientific">Campylobacter ureolyticus</name>
    <dbReference type="NCBI Taxonomy" id="827"/>
    <lineage>
        <taxon>Bacteria</taxon>
        <taxon>Pseudomonadati</taxon>
        <taxon>Campylobacterota</taxon>
        <taxon>Epsilonproteobacteria</taxon>
        <taxon>Campylobacterales</taxon>
        <taxon>Campylobacteraceae</taxon>
        <taxon>Campylobacter</taxon>
    </lineage>
</organism>
<accession>A0A9Q4KGA2</accession>
<dbReference type="EMBL" id="JAPXGO010000001">
    <property type="protein sequence ID" value="MCZ6159123.1"/>
    <property type="molecule type" value="Genomic_DNA"/>
</dbReference>
<reference evidence="1" key="1">
    <citation type="submission" date="2022-12" db="EMBL/GenBank/DDBJ databases">
        <title>Species Delineation and Comparative Genomics within the Campylobacter ureolyticus Complex.</title>
        <authorList>
            <person name="Maki J."/>
            <person name="Howard M."/>
            <person name="Connelly S."/>
            <person name="Hardy D.J."/>
            <person name="Cameron A."/>
        </authorList>
    </citation>
    <scope>NUCLEOTIDE SEQUENCE</scope>
    <source>
        <strain evidence="1">URMC_787</strain>
    </source>
</reference>
<dbReference type="Proteomes" id="UP001075225">
    <property type="component" value="Unassembled WGS sequence"/>
</dbReference>
<proteinExistence type="predicted"/>
<name>A0A9Q4KGA2_9BACT</name>
<sequence>MCNTDKMIFNSIIECPYCGYIRTTKNTKMNILVNKCCDFWQETDTETFAYTCQKCGKEFDCDIKLKTKTIHFVTVNNIKKKDNK</sequence>
<gene>
    <name evidence="1" type="ORF">O6B32_01280</name>
</gene>